<organism evidence="1 2">
    <name type="scientific">Lindgomyces ingoldianus</name>
    <dbReference type="NCBI Taxonomy" id="673940"/>
    <lineage>
        <taxon>Eukaryota</taxon>
        <taxon>Fungi</taxon>
        <taxon>Dikarya</taxon>
        <taxon>Ascomycota</taxon>
        <taxon>Pezizomycotina</taxon>
        <taxon>Dothideomycetes</taxon>
        <taxon>Pleosporomycetidae</taxon>
        <taxon>Pleosporales</taxon>
        <taxon>Lindgomycetaceae</taxon>
        <taxon>Lindgomyces</taxon>
    </lineage>
</organism>
<dbReference type="EMBL" id="MU003521">
    <property type="protein sequence ID" value="KAF2467211.1"/>
    <property type="molecule type" value="Genomic_DNA"/>
</dbReference>
<keyword evidence="2" id="KW-1185">Reference proteome</keyword>
<proteinExistence type="predicted"/>
<accession>A0ACB6QM34</accession>
<sequence>MKTLAPVDTRFTQVVLYEDCATQIVTSCSGAIALSVGGSQRCYCNADTVYTSSTADASAFLWIGCNDETGVLYFQVKPATTNHVTFDSTVRSRASSNSPSTTPSLAGQTASPTPTKASEPAAASKAWIAGVVVGGLALVAIAGLVFWLLRTRKRSKGQGYHSTPETAPYPQQYQIGHQTTLPAQPYYSSSPNQPQVHPQQDYKGQFVTTPPTQGETYKHNPNYTSVKVTIPGELSPQNNPIADTHDNPNYIVSFSKTLLHCELERLFLLCT</sequence>
<name>A0ACB6QM34_9PLEO</name>
<protein>
    <submittedName>
        <fullName evidence="1">Uncharacterized protein</fullName>
    </submittedName>
</protein>
<comment type="caution">
    <text evidence="1">The sequence shown here is derived from an EMBL/GenBank/DDBJ whole genome shotgun (WGS) entry which is preliminary data.</text>
</comment>
<evidence type="ECO:0000313" key="2">
    <source>
        <dbReference type="Proteomes" id="UP000799755"/>
    </source>
</evidence>
<dbReference type="Proteomes" id="UP000799755">
    <property type="component" value="Unassembled WGS sequence"/>
</dbReference>
<evidence type="ECO:0000313" key="1">
    <source>
        <dbReference type="EMBL" id="KAF2467211.1"/>
    </source>
</evidence>
<reference evidence="1" key="1">
    <citation type="journal article" date="2020" name="Stud. Mycol.">
        <title>101 Dothideomycetes genomes: a test case for predicting lifestyles and emergence of pathogens.</title>
        <authorList>
            <person name="Haridas S."/>
            <person name="Albert R."/>
            <person name="Binder M."/>
            <person name="Bloem J."/>
            <person name="Labutti K."/>
            <person name="Salamov A."/>
            <person name="Andreopoulos B."/>
            <person name="Baker S."/>
            <person name="Barry K."/>
            <person name="Bills G."/>
            <person name="Bluhm B."/>
            <person name="Cannon C."/>
            <person name="Castanera R."/>
            <person name="Culley D."/>
            <person name="Daum C."/>
            <person name="Ezra D."/>
            <person name="Gonzalez J."/>
            <person name="Henrissat B."/>
            <person name="Kuo A."/>
            <person name="Liang C."/>
            <person name="Lipzen A."/>
            <person name="Lutzoni F."/>
            <person name="Magnuson J."/>
            <person name="Mondo S."/>
            <person name="Nolan M."/>
            <person name="Ohm R."/>
            <person name="Pangilinan J."/>
            <person name="Park H.-J."/>
            <person name="Ramirez L."/>
            <person name="Alfaro M."/>
            <person name="Sun H."/>
            <person name="Tritt A."/>
            <person name="Yoshinaga Y."/>
            <person name="Zwiers L.-H."/>
            <person name="Turgeon B."/>
            <person name="Goodwin S."/>
            <person name="Spatafora J."/>
            <person name="Crous P."/>
            <person name="Grigoriev I."/>
        </authorList>
    </citation>
    <scope>NUCLEOTIDE SEQUENCE</scope>
    <source>
        <strain evidence="1">ATCC 200398</strain>
    </source>
</reference>
<gene>
    <name evidence="1" type="ORF">BDR25DRAFT_358757</name>
</gene>